<keyword evidence="3" id="KW-1185">Reference proteome</keyword>
<name>A0ABX5LQD4_9GAMM</name>
<evidence type="ECO:0000256" key="1">
    <source>
        <dbReference type="SAM" id="Phobius"/>
    </source>
</evidence>
<dbReference type="Proteomes" id="UP000248090">
    <property type="component" value="Unassembled WGS sequence"/>
</dbReference>
<comment type="caution">
    <text evidence="2">The sequence shown here is derived from an EMBL/GenBank/DDBJ whole genome shotgun (WGS) entry which is preliminary data.</text>
</comment>
<organism evidence="2 3">
    <name type="scientific">Pokkaliibacter plantistimulans</name>
    <dbReference type="NCBI Taxonomy" id="1635171"/>
    <lineage>
        <taxon>Bacteria</taxon>
        <taxon>Pseudomonadati</taxon>
        <taxon>Pseudomonadota</taxon>
        <taxon>Gammaproteobacteria</taxon>
        <taxon>Oceanospirillales</taxon>
        <taxon>Balneatrichaceae</taxon>
        <taxon>Pokkaliibacter</taxon>
    </lineage>
</organism>
<proteinExistence type="predicted"/>
<dbReference type="RefSeq" id="WP_110189862.1">
    <property type="nucleotide sequence ID" value="NZ_CP177354.1"/>
</dbReference>
<feature type="transmembrane region" description="Helical" evidence="1">
    <location>
        <begin position="66"/>
        <end position="86"/>
    </location>
</feature>
<sequence>MPVWAQPLCPSSFSIHNQEQLTAVLPGYEQQLAGESTPLLRDISFAPIMAIIALGIHSTVDFNLQIPANAATFLTILALSWVALYTRAGDSRLATRTAKERNC</sequence>
<evidence type="ECO:0000313" key="3">
    <source>
        <dbReference type="Proteomes" id="UP000248090"/>
    </source>
</evidence>
<keyword evidence="1" id="KW-0812">Transmembrane</keyword>
<keyword evidence="1" id="KW-0472">Membrane</keyword>
<evidence type="ECO:0000313" key="2">
    <source>
        <dbReference type="EMBL" id="PXF28869.1"/>
    </source>
</evidence>
<accession>A0ABX5LQD4</accession>
<keyword evidence="1" id="KW-1133">Transmembrane helix</keyword>
<gene>
    <name evidence="2" type="ORF">WH50_24025</name>
</gene>
<reference evidence="2 3" key="1">
    <citation type="submission" date="2015-03" db="EMBL/GenBank/DDBJ databases">
        <authorList>
            <person name="Krishnan R."/>
            <person name="Midha S."/>
            <person name="Patil P.B."/>
            <person name="Rameshkumar N."/>
        </authorList>
    </citation>
    <scope>NUCLEOTIDE SEQUENCE [LARGE SCALE GENOMIC DNA]</scope>
    <source>
        <strain evidence="2 3">L1E11</strain>
    </source>
</reference>
<dbReference type="EMBL" id="LAPT01000141">
    <property type="protein sequence ID" value="PXF28869.1"/>
    <property type="molecule type" value="Genomic_DNA"/>
</dbReference>
<protein>
    <submittedName>
        <fullName evidence="2">Uncharacterized protein</fullName>
    </submittedName>
</protein>